<organism evidence="1 2">
    <name type="scientific">Caballeronia cordobensis</name>
    <name type="common">Burkholderia cordobensis</name>
    <dbReference type="NCBI Taxonomy" id="1353886"/>
    <lineage>
        <taxon>Bacteria</taxon>
        <taxon>Pseudomonadati</taxon>
        <taxon>Pseudomonadota</taxon>
        <taxon>Betaproteobacteria</taxon>
        <taxon>Burkholderiales</taxon>
        <taxon>Burkholderiaceae</taxon>
        <taxon>Caballeronia</taxon>
    </lineage>
</organism>
<dbReference type="InterPro" id="IPR018755">
    <property type="entry name" value="Phage_Mu_Gp48"/>
</dbReference>
<name>A0A158FLX1_CABCO</name>
<gene>
    <name evidence="1" type="ORF">AWB70_01071</name>
</gene>
<evidence type="ECO:0000313" key="1">
    <source>
        <dbReference type="EMBL" id="SAL20838.1"/>
    </source>
</evidence>
<dbReference type="EMBL" id="FCNY02000002">
    <property type="protein sequence ID" value="SAL20838.1"/>
    <property type="molecule type" value="Genomic_DNA"/>
</dbReference>
<dbReference type="Proteomes" id="UP000054740">
    <property type="component" value="Unassembled WGS sequence"/>
</dbReference>
<evidence type="ECO:0000313" key="2">
    <source>
        <dbReference type="Proteomes" id="UP000054740"/>
    </source>
</evidence>
<dbReference type="RefSeq" id="WP_053567938.1">
    <property type="nucleotide sequence ID" value="NZ_FCNY02000002.1"/>
</dbReference>
<protein>
    <submittedName>
        <fullName evidence="1">Tail protein</fullName>
    </submittedName>
</protein>
<dbReference type="Pfam" id="PF10076">
    <property type="entry name" value="Phage_Mu_Gp48"/>
    <property type="match status" value="1"/>
</dbReference>
<reference evidence="2" key="1">
    <citation type="submission" date="2016-01" db="EMBL/GenBank/DDBJ databases">
        <authorList>
            <person name="Peeters C."/>
        </authorList>
    </citation>
    <scope>NUCLEOTIDE SEQUENCE [LARGE SCALE GENOMIC DNA]</scope>
</reference>
<accession>A0A158FLX1</accession>
<sequence>MGLTAADYLELCQNLTPYGPAWPREPDAFVTRLLDAWAQEFERIEERIDALIEEADPRTAIELLADWERNYGLPDECYPDAVTIAERRGRLLQKIAFEGGQSRQFFIDFVAALGYPDATITEYKPFKANSKCNAPLNQGGWRYAWRIAVPSASTSVRFKANSRANEPLTRFGDPGLACILAKYAPAHTVLYIDYGEA</sequence>
<dbReference type="AlphaFoldDB" id="A0A158FLX1"/>
<keyword evidence="2" id="KW-1185">Reference proteome</keyword>
<proteinExistence type="predicted"/>